<gene>
    <name evidence="3" type="ORF">HJG63_012909</name>
</gene>
<feature type="region of interest" description="Disordered" evidence="1">
    <location>
        <begin position="63"/>
        <end position="82"/>
    </location>
</feature>
<dbReference type="EMBL" id="JACASE010000010">
    <property type="protein sequence ID" value="KAF6431814.1"/>
    <property type="molecule type" value="Genomic_DNA"/>
</dbReference>
<protein>
    <recommendedName>
        <fullName evidence="2">MAM domain-containing protein</fullName>
    </recommendedName>
</protein>
<feature type="compositionally biased region" description="Basic and acidic residues" evidence="1">
    <location>
        <begin position="63"/>
        <end position="73"/>
    </location>
</feature>
<dbReference type="GO" id="GO:0016020">
    <property type="term" value="C:membrane"/>
    <property type="evidence" value="ECO:0007669"/>
    <property type="project" value="InterPro"/>
</dbReference>
<dbReference type="InterPro" id="IPR000998">
    <property type="entry name" value="MAM_dom"/>
</dbReference>
<sequence length="82" mass="9448">MNHPVTLVNEIQEVSAVHFNTMEYILCSFEKGSWCEWYQAISENLIQDSNTFQWGLSLETSIHHGEENHRPSVDHTNTTDGL</sequence>
<dbReference type="PROSITE" id="PS50060">
    <property type="entry name" value="MAM_2"/>
    <property type="match status" value="1"/>
</dbReference>
<evidence type="ECO:0000313" key="3">
    <source>
        <dbReference type="EMBL" id="KAF6431814.1"/>
    </source>
</evidence>
<evidence type="ECO:0000256" key="1">
    <source>
        <dbReference type="SAM" id="MobiDB-lite"/>
    </source>
</evidence>
<dbReference type="AlphaFoldDB" id="A0A7J8E8S0"/>
<reference evidence="3 4" key="1">
    <citation type="journal article" date="2020" name="Nature">
        <title>Six reference-quality genomes reveal evolution of bat adaptations.</title>
        <authorList>
            <person name="Jebb D."/>
            <person name="Huang Z."/>
            <person name="Pippel M."/>
            <person name="Hughes G.M."/>
            <person name="Lavrichenko K."/>
            <person name="Devanna P."/>
            <person name="Winkler S."/>
            <person name="Jermiin L.S."/>
            <person name="Skirmuntt E.C."/>
            <person name="Katzourakis A."/>
            <person name="Burkitt-Gray L."/>
            <person name="Ray D.A."/>
            <person name="Sullivan K.A.M."/>
            <person name="Roscito J.G."/>
            <person name="Kirilenko B.M."/>
            <person name="Davalos L.M."/>
            <person name="Corthals A.P."/>
            <person name="Power M.L."/>
            <person name="Jones G."/>
            <person name="Ransome R.D."/>
            <person name="Dechmann D.K.N."/>
            <person name="Locatelli A.G."/>
            <person name="Puechmaille S.J."/>
            <person name="Fedrigo O."/>
            <person name="Jarvis E.D."/>
            <person name="Hiller M."/>
            <person name="Vernes S.C."/>
            <person name="Myers E.W."/>
            <person name="Teeling E.C."/>
        </authorList>
    </citation>
    <scope>NUCLEOTIDE SEQUENCE [LARGE SCALE GENOMIC DNA]</scope>
    <source>
        <strain evidence="3">MRouAeg1</strain>
        <tissue evidence="3">Muscle</tissue>
    </source>
</reference>
<feature type="domain" description="MAM" evidence="2">
    <location>
        <begin position="25"/>
        <end position="82"/>
    </location>
</feature>
<proteinExistence type="predicted"/>
<evidence type="ECO:0000259" key="2">
    <source>
        <dbReference type="PROSITE" id="PS50060"/>
    </source>
</evidence>
<accession>A0A7J8E8S0</accession>
<comment type="caution">
    <text evidence="3">The sequence shown here is derived from an EMBL/GenBank/DDBJ whole genome shotgun (WGS) entry which is preliminary data.</text>
</comment>
<dbReference type="Proteomes" id="UP000593571">
    <property type="component" value="Unassembled WGS sequence"/>
</dbReference>
<evidence type="ECO:0000313" key="4">
    <source>
        <dbReference type="Proteomes" id="UP000593571"/>
    </source>
</evidence>
<organism evidence="3 4">
    <name type="scientific">Rousettus aegyptiacus</name>
    <name type="common">Egyptian fruit bat</name>
    <name type="synonym">Pteropus aegyptiacus</name>
    <dbReference type="NCBI Taxonomy" id="9407"/>
    <lineage>
        <taxon>Eukaryota</taxon>
        <taxon>Metazoa</taxon>
        <taxon>Chordata</taxon>
        <taxon>Craniata</taxon>
        <taxon>Vertebrata</taxon>
        <taxon>Euteleostomi</taxon>
        <taxon>Mammalia</taxon>
        <taxon>Eutheria</taxon>
        <taxon>Laurasiatheria</taxon>
        <taxon>Chiroptera</taxon>
        <taxon>Yinpterochiroptera</taxon>
        <taxon>Pteropodoidea</taxon>
        <taxon>Pteropodidae</taxon>
        <taxon>Rousettinae</taxon>
        <taxon>Rousettus</taxon>
    </lineage>
</organism>
<name>A0A7J8E8S0_ROUAE</name>
<dbReference type="Gene3D" id="2.60.120.200">
    <property type="match status" value="1"/>
</dbReference>
<keyword evidence="4" id="KW-1185">Reference proteome</keyword>